<dbReference type="InterPro" id="IPR007259">
    <property type="entry name" value="GCP"/>
</dbReference>
<gene>
    <name evidence="8" type="ORF">ZOSMA_107G00830</name>
</gene>
<proteinExistence type="inferred from homology"/>
<comment type="subcellular location">
    <subcellularLocation>
        <location evidence="1">Cytoplasm</location>
        <location evidence="1">Cytoskeleton</location>
    </subcellularLocation>
</comment>
<evidence type="ECO:0000256" key="3">
    <source>
        <dbReference type="ARBA" id="ARBA00022490"/>
    </source>
</evidence>
<dbReference type="PANTHER" id="PTHR19302">
    <property type="entry name" value="GAMMA TUBULIN COMPLEX PROTEIN"/>
    <property type="match status" value="1"/>
</dbReference>
<dbReference type="GO" id="GO:0000922">
    <property type="term" value="C:spindle pole"/>
    <property type="evidence" value="ECO:0007669"/>
    <property type="project" value="InterPro"/>
</dbReference>
<evidence type="ECO:0000313" key="9">
    <source>
        <dbReference type="Proteomes" id="UP000036987"/>
    </source>
</evidence>
<comment type="similarity">
    <text evidence="2">Belongs to the TUBGCP family.</text>
</comment>
<dbReference type="GO" id="GO:0051225">
    <property type="term" value="P:spindle assembly"/>
    <property type="evidence" value="ECO:0000318"/>
    <property type="project" value="GO_Central"/>
</dbReference>
<evidence type="ECO:0000256" key="5">
    <source>
        <dbReference type="ARBA" id="ARBA00023212"/>
    </source>
</evidence>
<dbReference type="Pfam" id="PF17681">
    <property type="entry name" value="GCP_N_terminal"/>
    <property type="match status" value="1"/>
</dbReference>
<dbReference type="STRING" id="29655.A0A0K9Q5Z9"/>
<dbReference type="InterPro" id="IPR041470">
    <property type="entry name" value="GCP_N"/>
</dbReference>
<dbReference type="GO" id="GO:0031122">
    <property type="term" value="P:cytoplasmic microtubule organization"/>
    <property type="evidence" value="ECO:0000318"/>
    <property type="project" value="GO_Central"/>
</dbReference>
<dbReference type="GO" id="GO:0000278">
    <property type="term" value="P:mitotic cell cycle"/>
    <property type="evidence" value="ECO:0000318"/>
    <property type="project" value="GO_Central"/>
</dbReference>
<dbReference type="OMA" id="AMYKSMI"/>
<comment type="caution">
    <text evidence="8">The sequence shown here is derived from an EMBL/GenBank/DDBJ whole genome shotgun (WGS) entry which is preliminary data.</text>
</comment>
<evidence type="ECO:0000259" key="6">
    <source>
        <dbReference type="Pfam" id="PF04130"/>
    </source>
</evidence>
<dbReference type="EMBL" id="LFYR01000090">
    <property type="protein sequence ID" value="KMZ76085.1"/>
    <property type="molecule type" value="Genomic_DNA"/>
</dbReference>
<dbReference type="GO" id="GO:0000930">
    <property type="term" value="C:gamma-tubulin complex"/>
    <property type="evidence" value="ECO:0000318"/>
    <property type="project" value="GO_Central"/>
</dbReference>
<dbReference type="Gene3D" id="1.20.120.1900">
    <property type="entry name" value="Gamma-tubulin complex, C-terminal domain"/>
    <property type="match status" value="1"/>
</dbReference>
<evidence type="ECO:0008006" key="10">
    <source>
        <dbReference type="Google" id="ProtNLM"/>
    </source>
</evidence>
<dbReference type="GO" id="GO:0051321">
    <property type="term" value="P:meiotic cell cycle"/>
    <property type="evidence" value="ECO:0000318"/>
    <property type="project" value="GO_Central"/>
</dbReference>
<dbReference type="GO" id="GO:0007020">
    <property type="term" value="P:microtubule nucleation"/>
    <property type="evidence" value="ECO:0000318"/>
    <property type="project" value="GO_Central"/>
</dbReference>
<keyword evidence="9" id="KW-1185">Reference proteome</keyword>
<organism evidence="8 9">
    <name type="scientific">Zostera marina</name>
    <name type="common">Eelgrass</name>
    <dbReference type="NCBI Taxonomy" id="29655"/>
    <lineage>
        <taxon>Eukaryota</taxon>
        <taxon>Viridiplantae</taxon>
        <taxon>Streptophyta</taxon>
        <taxon>Embryophyta</taxon>
        <taxon>Tracheophyta</taxon>
        <taxon>Spermatophyta</taxon>
        <taxon>Magnoliopsida</taxon>
        <taxon>Liliopsida</taxon>
        <taxon>Zosteraceae</taxon>
        <taxon>Zostera</taxon>
    </lineage>
</organism>
<dbReference type="Proteomes" id="UP000036987">
    <property type="component" value="Unassembled WGS sequence"/>
</dbReference>
<dbReference type="InterPro" id="IPR040457">
    <property type="entry name" value="GCP_C"/>
</dbReference>
<protein>
    <recommendedName>
        <fullName evidence="10">Gamma-tubulin complex component</fullName>
    </recommendedName>
</protein>
<dbReference type="FunFam" id="1.20.120.1900:FF:000018">
    <property type="entry name" value="Gamma-tubulin complex component 6 isoform A"/>
    <property type="match status" value="1"/>
</dbReference>
<dbReference type="OrthoDB" id="784472at2759"/>
<evidence type="ECO:0000259" key="7">
    <source>
        <dbReference type="Pfam" id="PF17681"/>
    </source>
</evidence>
<keyword evidence="3" id="KW-0963">Cytoplasm</keyword>
<sequence>MRFEFDLSQPIELEKPQMLPKTSESSVPGCAATNFDTIYEPSVVSETALVRMVMQALQGSKVALDDIDRISTSFCFIPADTTVHRVPNAWQRSSSVASLGKLLGSFGRAGRVFLFLREFVDYFHIGDDRPPHSLVNQAFAVAVRTLLEGYICALNTLSTSVKLRRSINGLDQSKLINSRGLGNLTSVVDSDITVLEVYLHTKELRIRFEVLGNICCFGLQKSLISVFKALAVGDDLGFDRFLRGADLLTYLYLQLRDSDPVHHGLLKFLFTHSWAPYYSFIKSWIYKAKIDDPHMEFFVDITNCSSSFDQRIGHIDDILLTSAKERNDVSIPCFLQDVYLPLFRTGQQLQVLIKLLEMCNCPYGDESNEANACNLASYEDVLPFWTARLGDPWFCLSSITFCRKEIRKIMAERDIMYTTLLEKLQFFFKDLNSKSQLLSFLLNSSGLVPHFDRRIHSDSATSILIECLDFSGKNYDNEAFNVRMGLDGIVISSTSDDSFNEKDDLQFSESSSFASSEEIVEITSDPDMDYAFSNLSKYLANQDGFERMHEIEKLLAVRMICKEAQKTNFGVKVENENVNLKSDCLQAMQNGSVITSDSVSEDYHSLSCWPLGGLSMNPFITEKKHREYDQLNFNRFDFTVFEKDVETLDNGQSYVSEFFIPGKFKINPVKTLSDNGVPSWISTKYDLNRNPILSDIVRPHATCSTNSRDLTTNVGSNPYFDFSMVLDPNMVFLERSNSFGSFLNENSGKGSWDIGISDSVVNESDGDGGTVHLIDGSNSESSIYSSSIFDERILEKDVSEIISGGANWEVSLRLRGKRLIEISKGFTACSSELFDIPLDIVVDRCILQEILLQYKYVSNFTIKLLDEGFGLREHFMALRRYHFIELGDWADLFTMSLWNHKWRSAEAKNRIPELQSLLHVALQRSSCESDPFWKRLFVYTKEQNSIPLTTSTIGAFDNMVLLGYKIDWPVNIVVTSKALNIYADIFSFLMQIRLALYSLSHMWKLIKDLRHSKFSKEHVSSVPFNEYSTFMKIRLQVNHFVSTLQQYVQSQLSDVSCCRFLHSLQNEVKDMLDLESMHMLYLVDSLNICFLSTETKEISSIIKSILQCALNFHSCIIINNHDGKLDSASLLAEINFPQVLAIKATFERSVNDLYNCYLKYPKHCDSGVCSFWNSLDFNDFYSKTLVLTRS</sequence>
<evidence type="ECO:0000256" key="1">
    <source>
        <dbReference type="ARBA" id="ARBA00004245"/>
    </source>
</evidence>
<feature type="domain" description="Gamma tubulin complex component protein N-terminal" evidence="7">
    <location>
        <begin position="95"/>
        <end position="361"/>
    </location>
</feature>
<evidence type="ECO:0000313" key="8">
    <source>
        <dbReference type="EMBL" id="KMZ76085.1"/>
    </source>
</evidence>
<feature type="domain" description="Gamma tubulin complex component C-terminal" evidence="6">
    <location>
        <begin position="871"/>
        <end position="1181"/>
    </location>
</feature>
<reference evidence="9" key="1">
    <citation type="journal article" date="2016" name="Nature">
        <title>The genome of the seagrass Zostera marina reveals angiosperm adaptation to the sea.</title>
        <authorList>
            <person name="Olsen J.L."/>
            <person name="Rouze P."/>
            <person name="Verhelst B."/>
            <person name="Lin Y.-C."/>
            <person name="Bayer T."/>
            <person name="Collen J."/>
            <person name="Dattolo E."/>
            <person name="De Paoli E."/>
            <person name="Dittami S."/>
            <person name="Maumus F."/>
            <person name="Michel G."/>
            <person name="Kersting A."/>
            <person name="Lauritano C."/>
            <person name="Lohaus R."/>
            <person name="Toepel M."/>
            <person name="Tonon T."/>
            <person name="Vanneste K."/>
            <person name="Amirebrahimi M."/>
            <person name="Brakel J."/>
            <person name="Bostroem C."/>
            <person name="Chovatia M."/>
            <person name="Grimwood J."/>
            <person name="Jenkins J.W."/>
            <person name="Jueterbock A."/>
            <person name="Mraz A."/>
            <person name="Stam W.T."/>
            <person name="Tice H."/>
            <person name="Bornberg-Bauer E."/>
            <person name="Green P.J."/>
            <person name="Pearson G.A."/>
            <person name="Procaccini G."/>
            <person name="Duarte C.M."/>
            <person name="Schmutz J."/>
            <person name="Reusch T.B.H."/>
            <person name="Van de Peer Y."/>
        </authorList>
    </citation>
    <scope>NUCLEOTIDE SEQUENCE [LARGE SCALE GENOMIC DNA]</scope>
    <source>
        <strain evidence="9">cv. Finnish</strain>
    </source>
</reference>
<evidence type="ECO:0000256" key="4">
    <source>
        <dbReference type="ARBA" id="ARBA00022701"/>
    </source>
</evidence>
<dbReference type="GO" id="GO:0043015">
    <property type="term" value="F:gamma-tubulin binding"/>
    <property type="evidence" value="ECO:0000318"/>
    <property type="project" value="GO_Central"/>
</dbReference>
<keyword evidence="4" id="KW-0493">Microtubule</keyword>
<name>A0A0K9Q5Z9_ZOSMR</name>
<dbReference type="Pfam" id="PF04130">
    <property type="entry name" value="GCP_C_terminal"/>
    <property type="match status" value="1"/>
</dbReference>
<keyword evidence="5" id="KW-0206">Cytoskeleton</keyword>
<dbReference type="AlphaFoldDB" id="A0A0K9Q5Z9"/>
<dbReference type="GO" id="GO:0005874">
    <property type="term" value="C:microtubule"/>
    <property type="evidence" value="ECO:0007669"/>
    <property type="project" value="UniProtKB-KW"/>
</dbReference>
<evidence type="ECO:0000256" key="2">
    <source>
        <dbReference type="ARBA" id="ARBA00010337"/>
    </source>
</evidence>
<dbReference type="InterPro" id="IPR042241">
    <property type="entry name" value="GCP_C_sf"/>
</dbReference>
<accession>A0A0K9Q5Z9</accession>
<dbReference type="PANTHER" id="PTHR19302:SF70">
    <property type="entry name" value="GAMMA-TUBULIN COMPLEX COMPONENT 6"/>
    <property type="match status" value="1"/>
</dbReference>